<feature type="domain" description="Glycosyl transferase family 28 C-terminal" evidence="1">
    <location>
        <begin position="1"/>
        <end position="102"/>
    </location>
</feature>
<accession>A0A645HMK7</accession>
<reference evidence="2" key="1">
    <citation type="submission" date="2019-08" db="EMBL/GenBank/DDBJ databases">
        <authorList>
            <person name="Kucharzyk K."/>
            <person name="Murdoch R.W."/>
            <person name="Higgins S."/>
            <person name="Loffler F."/>
        </authorList>
    </citation>
    <scope>NUCLEOTIDE SEQUENCE</scope>
</reference>
<dbReference type="PANTHER" id="PTHR21015">
    <property type="entry name" value="UDP-N-ACETYLGLUCOSAMINE--N-ACETYLMURAMYL-(PENTAPEPTIDE) PYROPHOSPHORYL-UNDECAPRENOL N-ACETYLGLUCOSAMINE TRANSFERASE 1"/>
    <property type="match status" value="1"/>
</dbReference>
<comment type="caution">
    <text evidence="2">The sequence shown here is derived from an EMBL/GenBank/DDBJ whole genome shotgun (WGS) entry which is preliminary data.</text>
</comment>
<dbReference type="PANTHER" id="PTHR21015:SF22">
    <property type="entry name" value="GLYCOSYLTRANSFERASE"/>
    <property type="match status" value="1"/>
</dbReference>
<gene>
    <name evidence="2" type="primary">murG_44</name>
    <name evidence="2" type="ORF">SDC9_187821</name>
</gene>
<protein>
    <submittedName>
        <fullName evidence="2">UDP-N-acetylglucosamine--N-acetylmuramyl-(Pentapeptide) pyrophosphoryl-undecaprenol N-acetylglucosamine transferase</fullName>
        <ecNumber evidence="2">2.4.1.227</ecNumber>
    </submittedName>
</protein>
<evidence type="ECO:0000313" key="2">
    <source>
        <dbReference type="EMBL" id="MPN40285.1"/>
    </source>
</evidence>
<sequence>MERCLAAADLVICRAGASTLSELQAVGRASILIPSPNVAENHQYHNAMALVRKDAAVIVEEKDLTGDRLIRETEILLADEQRRHTLGENAKKMAYTDAAQRIMEAIASLV</sequence>
<organism evidence="2">
    <name type="scientific">bioreactor metagenome</name>
    <dbReference type="NCBI Taxonomy" id="1076179"/>
    <lineage>
        <taxon>unclassified sequences</taxon>
        <taxon>metagenomes</taxon>
        <taxon>ecological metagenomes</taxon>
    </lineage>
</organism>
<dbReference type="EC" id="2.4.1.227" evidence="2"/>
<dbReference type="EMBL" id="VSSQ01096598">
    <property type="protein sequence ID" value="MPN40285.1"/>
    <property type="molecule type" value="Genomic_DNA"/>
</dbReference>
<dbReference type="InterPro" id="IPR007235">
    <property type="entry name" value="Glyco_trans_28_C"/>
</dbReference>
<dbReference type="SUPFAM" id="SSF53756">
    <property type="entry name" value="UDP-Glycosyltransferase/glycogen phosphorylase"/>
    <property type="match status" value="1"/>
</dbReference>
<dbReference type="AlphaFoldDB" id="A0A645HMK7"/>
<dbReference type="Gene3D" id="3.40.50.2000">
    <property type="entry name" value="Glycogen Phosphorylase B"/>
    <property type="match status" value="1"/>
</dbReference>
<keyword evidence="2" id="KW-0328">Glycosyltransferase</keyword>
<name>A0A645HMK7_9ZZZZ</name>
<dbReference type="Pfam" id="PF04101">
    <property type="entry name" value="Glyco_tran_28_C"/>
    <property type="match status" value="1"/>
</dbReference>
<dbReference type="GO" id="GO:0016758">
    <property type="term" value="F:hexosyltransferase activity"/>
    <property type="evidence" value="ECO:0007669"/>
    <property type="project" value="InterPro"/>
</dbReference>
<proteinExistence type="predicted"/>
<evidence type="ECO:0000259" key="1">
    <source>
        <dbReference type="Pfam" id="PF04101"/>
    </source>
</evidence>
<keyword evidence="2" id="KW-0808">Transferase</keyword>
<dbReference type="CDD" id="cd03785">
    <property type="entry name" value="GT28_MurG"/>
    <property type="match status" value="1"/>
</dbReference>